<dbReference type="Pfam" id="PF00135">
    <property type="entry name" value="COesterase"/>
    <property type="match status" value="1"/>
</dbReference>
<sequence>MTTTGATRIETSGGTVHGVRIDGVRTWRGIPFGAAERWKAPHPVHWEGEWPADEYGNIAPQTAYNWKDEVIGDEDCLNLDIVRPDTEDKLPVVVFLHGGGFFAGASHTAVLRGHNFAKELDVVYVALNFRLGALGYVDLSSLEVPDAHDCEANPATRDQILALQWVQRNIESFGGDPNNVVLMGESAGGTSAAALMAMPAARGLFHRVILQSAPVMSVHTNAQSNLWARKLAQYSGLVPRTTSIAELRALPFADVVRAGQQMLWKGRGLRQLNAAFGIAIDGELLSQHPLDVFEQSLQQRIPLLIGTNNDELSAAQILFFSKSARLRTAREMLRAHDPALAEDIEAAYGDIGRRGVFAQMLTDAVFWAQSVRLAELHQAAGAPVWMYRFDYAPTMLRRLGVGAMHSMELSALFGDAKSSKASFVLGDELAVVSEHMQRSWKSFIWDAHPGWEPYTAMYRATQIFERETRMEEDPRAPFRRVWEEFDMRGWNGDESSVAMPRPGR</sequence>
<evidence type="ECO:0000256" key="3">
    <source>
        <dbReference type="RuleBase" id="RU361235"/>
    </source>
</evidence>
<gene>
    <name evidence="5" type="ORF">L8U58_00640</name>
</gene>
<keyword evidence="6" id="KW-1185">Reference proteome</keyword>
<dbReference type="RefSeq" id="WP_269954466.1">
    <property type="nucleotide sequence ID" value="NZ_JAKMUV010000001.1"/>
</dbReference>
<comment type="caution">
    <text evidence="5">The sequence shown here is derived from an EMBL/GenBank/DDBJ whole genome shotgun (WGS) entry which is preliminary data.</text>
</comment>
<proteinExistence type="inferred from homology"/>
<evidence type="ECO:0000256" key="1">
    <source>
        <dbReference type="ARBA" id="ARBA00005964"/>
    </source>
</evidence>
<evidence type="ECO:0000256" key="2">
    <source>
        <dbReference type="ARBA" id="ARBA00022801"/>
    </source>
</evidence>
<keyword evidence="2 3" id="KW-0378">Hydrolase</keyword>
<protein>
    <recommendedName>
        <fullName evidence="3">Carboxylic ester hydrolase</fullName>
        <ecNumber evidence="3">3.1.1.-</ecNumber>
    </recommendedName>
</protein>
<dbReference type="Gene3D" id="3.40.50.1820">
    <property type="entry name" value="alpha/beta hydrolase"/>
    <property type="match status" value="1"/>
</dbReference>
<dbReference type="EMBL" id="JAKMUV010000001">
    <property type="protein sequence ID" value="MCZ9304058.1"/>
    <property type="molecule type" value="Genomic_DNA"/>
</dbReference>
<dbReference type="AlphaFoldDB" id="A0A9X3M5T2"/>
<dbReference type="PANTHER" id="PTHR43142:SF1">
    <property type="entry name" value="CARBOXYLIC ESTER HYDROLASE"/>
    <property type="match status" value="1"/>
</dbReference>
<feature type="domain" description="Carboxylesterase type B" evidence="4">
    <location>
        <begin position="7"/>
        <end position="454"/>
    </location>
</feature>
<dbReference type="SUPFAM" id="SSF53474">
    <property type="entry name" value="alpha/beta-Hydrolases"/>
    <property type="match status" value="1"/>
</dbReference>
<name>A0A9X3M5T2_9CORY</name>
<accession>A0A9X3M5T2</accession>
<dbReference type="InterPro" id="IPR002018">
    <property type="entry name" value="CarbesteraseB"/>
</dbReference>
<dbReference type="InterPro" id="IPR029058">
    <property type="entry name" value="AB_hydrolase_fold"/>
</dbReference>
<dbReference type="Proteomes" id="UP001146505">
    <property type="component" value="Unassembled WGS sequence"/>
</dbReference>
<reference evidence="5" key="1">
    <citation type="submission" date="2022-02" db="EMBL/GenBank/DDBJ databases">
        <title>Corynebacterium sp. from urogenital microbiome.</title>
        <authorList>
            <person name="Cappelli E.A."/>
            <person name="Ribeiro T.G."/>
            <person name="Peixe L."/>
        </authorList>
    </citation>
    <scope>NUCLEOTIDE SEQUENCE</scope>
    <source>
        <strain evidence="5">C9Ua_112</strain>
    </source>
</reference>
<evidence type="ECO:0000259" key="4">
    <source>
        <dbReference type="Pfam" id="PF00135"/>
    </source>
</evidence>
<dbReference type="PROSITE" id="PS00122">
    <property type="entry name" value="CARBOXYLESTERASE_B_1"/>
    <property type="match status" value="1"/>
</dbReference>
<comment type="similarity">
    <text evidence="1 3">Belongs to the type-B carboxylesterase/lipase family.</text>
</comment>
<dbReference type="InterPro" id="IPR019826">
    <property type="entry name" value="Carboxylesterase_B_AS"/>
</dbReference>
<dbReference type="EC" id="3.1.1.-" evidence="3"/>
<organism evidence="5 6">
    <name type="scientific">Corynebacterium macclintockiae</name>
    <dbReference type="NCBI Taxonomy" id="2913501"/>
    <lineage>
        <taxon>Bacteria</taxon>
        <taxon>Bacillati</taxon>
        <taxon>Actinomycetota</taxon>
        <taxon>Actinomycetes</taxon>
        <taxon>Mycobacteriales</taxon>
        <taxon>Corynebacteriaceae</taxon>
        <taxon>Corynebacterium</taxon>
    </lineage>
</organism>
<dbReference type="GO" id="GO:0016787">
    <property type="term" value="F:hydrolase activity"/>
    <property type="evidence" value="ECO:0007669"/>
    <property type="project" value="UniProtKB-KW"/>
</dbReference>
<dbReference type="PANTHER" id="PTHR43142">
    <property type="entry name" value="CARBOXYLIC ESTER HYDROLASE"/>
    <property type="match status" value="1"/>
</dbReference>
<evidence type="ECO:0000313" key="6">
    <source>
        <dbReference type="Proteomes" id="UP001146505"/>
    </source>
</evidence>
<evidence type="ECO:0000313" key="5">
    <source>
        <dbReference type="EMBL" id="MCZ9304058.1"/>
    </source>
</evidence>
<dbReference type="GeneID" id="301812031"/>